<name>A0A5N6KXU7_9ROSI</name>
<evidence type="ECO:0000313" key="2">
    <source>
        <dbReference type="EMBL" id="KAB8356617.1"/>
    </source>
</evidence>
<dbReference type="Proteomes" id="UP000327013">
    <property type="component" value="Unassembled WGS sequence"/>
</dbReference>
<feature type="region of interest" description="Disordered" evidence="1">
    <location>
        <begin position="129"/>
        <end position="152"/>
    </location>
</feature>
<proteinExistence type="predicted"/>
<evidence type="ECO:0000256" key="1">
    <source>
        <dbReference type="SAM" id="MobiDB-lite"/>
    </source>
</evidence>
<keyword evidence="3" id="KW-1185">Reference proteome</keyword>
<accession>A0A5N6KXU7</accession>
<feature type="compositionally biased region" description="Basic residues" evidence="1">
    <location>
        <begin position="79"/>
        <end position="91"/>
    </location>
</feature>
<dbReference type="EMBL" id="VIBQ01000016">
    <property type="protein sequence ID" value="KAB8356617.1"/>
    <property type="molecule type" value="Genomic_DNA"/>
</dbReference>
<reference evidence="2 3" key="1">
    <citation type="submission" date="2019-06" db="EMBL/GenBank/DDBJ databases">
        <title>A chromosomal-level reference genome of Carpinus fangiana (Coryloideae, Betulaceae).</title>
        <authorList>
            <person name="Yang X."/>
            <person name="Wang Z."/>
            <person name="Zhang L."/>
            <person name="Hao G."/>
            <person name="Liu J."/>
            <person name="Yang Y."/>
        </authorList>
    </citation>
    <scope>NUCLEOTIDE SEQUENCE [LARGE SCALE GENOMIC DNA]</scope>
    <source>
        <strain evidence="2">Cfa_2016G</strain>
        <tissue evidence="2">Leaf</tissue>
    </source>
</reference>
<organism evidence="2 3">
    <name type="scientific">Carpinus fangiana</name>
    <dbReference type="NCBI Taxonomy" id="176857"/>
    <lineage>
        <taxon>Eukaryota</taxon>
        <taxon>Viridiplantae</taxon>
        <taxon>Streptophyta</taxon>
        <taxon>Embryophyta</taxon>
        <taxon>Tracheophyta</taxon>
        <taxon>Spermatophyta</taxon>
        <taxon>Magnoliopsida</taxon>
        <taxon>eudicotyledons</taxon>
        <taxon>Gunneridae</taxon>
        <taxon>Pentapetalae</taxon>
        <taxon>rosids</taxon>
        <taxon>fabids</taxon>
        <taxon>Fagales</taxon>
        <taxon>Betulaceae</taxon>
        <taxon>Carpinus</taxon>
    </lineage>
</organism>
<evidence type="ECO:0000313" key="3">
    <source>
        <dbReference type="Proteomes" id="UP000327013"/>
    </source>
</evidence>
<comment type="caution">
    <text evidence="2">The sequence shown here is derived from an EMBL/GenBank/DDBJ whole genome shotgun (WGS) entry which is preliminary data.</text>
</comment>
<gene>
    <name evidence="2" type="ORF">FH972_024195</name>
</gene>
<dbReference type="AlphaFoldDB" id="A0A5N6KXU7"/>
<protein>
    <submittedName>
        <fullName evidence="2">Uncharacterized protein</fullName>
    </submittedName>
</protein>
<feature type="compositionally biased region" description="Basic and acidic residues" evidence="1">
    <location>
        <begin position="92"/>
        <end position="104"/>
    </location>
</feature>
<sequence>MPVPNANMFVTLQHNLAAAERRKARVHDPLAKRPVMKHHLALLRTWVFLPKNTRTARTAQPTHPRLQQRLRHPLIRPGHARRRHRIRHSIAGRRETPRREEQKIRTPGPARQRRRLDDTIIRGARIVQQRNRGARKRRAVGRADGLQHQRRGHDRGDAVAAHAAAADAVAVDLVRQIALAGGAVDKAGGVDGAALLQGADEGVGVGDVGPADAGPGGGARGADAVVAVGLGGGGEVEDVGAVGQAGDVGGPDGGVGLRRDPGGEGGEGVVAGGGGGGGVEDGPGAGGEVCGVRDLHVDGRADGAGGEGVVAVLGVGGGGDEAGVGEVVLDYGGGGGDWRRIGAPARVDVALWPAVQQRKREMQSRRMKQKSRYRCQCKGVTRQGMMQGGTSSALLNRMFLNHLKECDLIRELYTWALMRRENKCGHRFDRMKRGRIGLQAAVTSWHNSVPVLESTSSHVLAFAISFVSSPLSSARLLVDSSRGQNDYKKEGTLGRKVCSGFGKRPPGRAPLSHSRIHKCSNASLLLTARS</sequence>
<feature type="region of interest" description="Disordered" evidence="1">
    <location>
        <begin position="79"/>
        <end position="113"/>
    </location>
</feature>